<evidence type="ECO:0000313" key="14">
    <source>
        <dbReference type="Proteomes" id="UP000032233"/>
    </source>
</evidence>
<dbReference type="CDD" id="cd06261">
    <property type="entry name" value="TM_PBP2"/>
    <property type="match status" value="1"/>
</dbReference>
<keyword evidence="8" id="KW-0921">Nickel transport</keyword>
<evidence type="ECO:0000256" key="6">
    <source>
        <dbReference type="ARBA" id="ARBA00022989"/>
    </source>
</evidence>
<dbReference type="PANTHER" id="PTHR43163:SF6">
    <property type="entry name" value="DIPEPTIDE TRANSPORT SYSTEM PERMEASE PROTEIN DPPB-RELATED"/>
    <property type="match status" value="1"/>
</dbReference>
<dbReference type="InterPro" id="IPR045621">
    <property type="entry name" value="BPD_transp_1_N"/>
</dbReference>
<evidence type="ECO:0000256" key="2">
    <source>
        <dbReference type="ARBA" id="ARBA00022448"/>
    </source>
</evidence>
<keyword evidence="7" id="KW-0406">Ion transport</keyword>
<name>A0A0D2J6A1_9BACT</name>
<evidence type="ECO:0000256" key="7">
    <source>
        <dbReference type="ARBA" id="ARBA00023065"/>
    </source>
</evidence>
<dbReference type="PANTHER" id="PTHR43163">
    <property type="entry name" value="DIPEPTIDE TRANSPORT SYSTEM PERMEASE PROTEIN DPPB-RELATED"/>
    <property type="match status" value="1"/>
</dbReference>
<dbReference type="GO" id="GO:0015099">
    <property type="term" value="F:nickel cation transmembrane transporter activity"/>
    <property type="evidence" value="ECO:0007669"/>
    <property type="project" value="InterPro"/>
</dbReference>
<reference evidence="13 14" key="1">
    <citation type="submission" date="2013-11" db="EMBL/GenBank/DDBJ databases">
        <title>Metagenomic analysis of a methanogenic consortium involved in long chain n-alkane degradation.</title>
        <authorList>
            <person name="Davidova I.A."/>
            <person name="Callaghan A.V."/>
            <person name="Wawrik B."/>
            <person name="Pruitt S."/>
            <person name="Marks C."/>
            <person name="Duncan K.E."/>
            <person name="Suflita J.M."/>
        </authorList>
    </citation>
    <scope>NUCLEOTIDE SEQUENCE [LARGE SCALE GENOMIC DNA]</scope>
    <source>
        <strain evidence="13 14">SPR</strain>
    </source>
</reference>
<dbReference type="SUPFAM" id="SSF161098">
    <property type="entry name" value="MetI-like"/>
    <property type="match status" value="1"/>
</dbReference>
<accession>A0A0D2J6A1</accession>
<comment type="similarity">
    <text evidence="10">Belongs to the binding-protein-dependent transport system permease family. OppBC subfamily.</text>
</comment>
<protein>
    <submittedName>
        <fullName evidence="13">Glutathione ABC transporter permease</fullName>
    </submittedName>
</protein>
<evidence type="ECO:0000256" key="9">
    <source>
        <dbReference type="ARBA" id="ARBA00023136"/>
    </source>
</evidence>
<keyword evidence="9 11" id="KW-0472">Membrane</keyword>
<keyword evidence="3" id="KW-1003">Cell membrane</keyword>
<evidence type="ECO:0000256" key="11">
    <source>
        <dbReference type="RuleBase" id="RU363032"/>
    </source>
</evidence>
<feature type="transmembrane region" description="Helical" evidence="11">
    <location>
        <begin position="227"/>
        <end position="248"/>
    </location>
</feature>
<gene>
    <name evidence="13" type="ORF">X474_11810</name>
</gene>
<dbReference type="NCBIfam" id="NF045470">
    <property type="entry name" value="Opp2B"/>
    <property type="match status" value="1"/>
</dbReference>
<keyword evidence="2 11" id="KW-0813">Transport</keyword>
<dbReference type="InParanoid" id="A0A0D2J6A1"/>
<dbReference type="GO" id="GO:0071916">
    <property type="term" value="F:dipeptide transmembrane transporter activity"/>
    <property type="evidence" value="ECO:0007669"/>
    <property type="project" value="TreeGrafter"/>
</dbReference>
<evidence type="ECO:0000256" key="4">
    <source>
        <dbReference type="ARBA" id="ARBA00022596"/>
    </source>
</evidence>
<keyword evidence="6 11" id="KW-1133">Transmembrane helix</keyword>
<comment type="subcellular location">
    <subcellularLocation>
        <location evidence="1 11">Cell membrane</location>
        <topology evidence="1 11">Multi-pass membrane protein</topology>
    </subcellularLocation>
</comment>
<feature type="transmembrane region" description="Helical" evidence="11">
    <location>
        <begin position="277"/>
        <end position="299"/>
    </location>
</feature>
<evidence type="ECO:0000256" key="8">
    <source>
        <dbReference type="ARBA" id="ARBA00023112"/>
    </source>
</evidence>
<sequence>MLRLISRRLLYLIPIIIGVTFISFGIMRMTPGDPAQILAGEDASLEDIESIRKQFGLDKPFLLQYAIYLGNLVQGDMGVSIRTQRTVLSEIMARYPATLELAGLAVLVATVLGLVTGIIAAKNQNSFFDYGSMVVSLFGISMPSFWLGLMLMLIFAVILGWFPAVGRGGFSHLVLPAISLGANSAAIIARMTRSSMLEVIRQDYIRTARAKGLAERVVLYKHAVRNALIPVVTVVGIQFGYMLSGAILTETVFAWPGVGRMIVQAIYTRDYPLVQGAILFVAINFTLVNLFVDLLYGYINPRLRVE</sequence>
<evidence type="ECO:0000256" key="3">
    <source>
        <dbReference type="ARBA" id="ARBA00022475"/>
    </source>
</evidence>
<dbReference type="FunCoup" id="A0A0D2J6A1">
    <property type="interactions" value="145"/>
</dbReference>
<dbReference type="InterPro" id="IPR000515">
    <property type="entry name" value="MetI-like"/>
</dbReference>
<feature type="transmembrane region" description="Helical" evidence="11">
    <location>
        <begin position="133"/>
        <end position="161"/>
    </location>
</feature>
<keyword evidence="4" id="KW-0533">Nickel</keyword>
<dbReference type="RefSeq" id="WP_044348757.1">
    <property type="nucleotide sequence ID" value="NZ_AZAC01000014.1"/>
</dbReference>
<feature type="transmembrane region" description="Helical" evidence="11">
    <location>
        <begin position="101"/>
        <end position="121"/>
    </location>
</feature>
<keyword evidence="5 11" id="KW-0812">Transmembrane</keyword>
<feature type="transmembrane region" description="Helical" evidence="11">
    <location>
        <begin position="9"/>
        <end position="27"/>
    </location>
</feature>
<dbReference type="InterPro" id="IPR050045">
    <property type="entry name" value="Opp2B"/>
</dbReference>
<evidence type="ECO:0000259" key="12">
    <source>
        <dbReference type="PROSITE" id="PS50928"/>
    </source>
</evidence>
<evidence type="ECO:0000256" key="1">
    <source>
        <dbReference type="ARBA" id="ARBA00004651"/>
    </source>
</evidence>
<comment type="caution">
    <text evidence="13">The sequence shown here is derived from an EMBL/GenBank/DDBJ whole genome shotgun (WGS) entry which is preliminary data.</text>
</comment>
<keyword evidence="14" id="KW-1185">Reference proteome</keyword>
<dbReference type="OrthoDB" id="9778910at2"/>
<dbReference type="PROSITE" id="PS50928">
    <property type="entry name" value="ABC_TM1"/>
    <property type="match status" value="1"/>
</dbReference>
<dbReference type="Proteomes" id="UP000032233">
    <property type="component" value="Unassembled WGS sequence"/>
</dbReference>
<evidence type="ECO:0000313" key="13">
    <source>
        <dbReference type="EMBL" id="KIX13669.1"/>
    </source>
</evidence>
<dbReference type="InterPro" id="IPR035906">
    <property type="entry name" value="MetI-like_sf"/>
</dbReference>
<evidence type="ECO:0000256" key="5">
    <source>
        <dbReference type="ARBA" id="ARBA00022692"/>
    </source>
</evidence>
<dbReference type="PATRIC" id="fig|1429043.3.peg.2513"/>
<feature type="transmembrane region" description="Helical" evidence="11">
    <location>
        <begin position="173"/>
        <end position="192"/>
    </location>
</feature>
<dbReference type="EMBL" id="AZAC01000014">
    <property type="protein sequence ID" value="KIX13669.1"/>
    <property type="molecule type" value="Genomic_DNA"/>
</dbReference>
<proteinExistence type="inferred from homology"/>
<dbReference type="Pfam" id="PF00528">
    <property type="entry name" value="BPD_transp_1"/>
    <property type="match status" value="1"/>
</dbReference>
<dbReference type="AlphaFoldDB" id="A0A0D2J6A1"/>
<evidence type="ECO:0000256" key="10">
    <source>
        <dbReference type="ARBA" id="ARBA00024202"/>
    </source>
</evidence>
<dbReference type="Gene3D" id="1.10.3720.10">
    <property type="entry name" value="MetI-like"/>
    <property type="match status" value="1"/>
</dbReference>
<feature type="domain" description="ABC transmembrane type-1" evidence="12">
    <location>
        <begin position="95"/>
        <end position="296"/>
    </location>
</feature>
<dbReference type="STRING" id="1429043.X474_11810"/>
<dbReference type="GO" id="GO:0005886">
    <property type="term" value="C:plasma membrane"/>
    <property type="evidence" value="ECO:0007669"/>
    <property type="project" value="UniProtKB-SubCell"/>
</dbReference>
<dbReference type="Pfam" id="PF19300">
    <property type="entry name" value="BPD_transp_1_N"/>
    <property type="match status" value="1"/>
</dbReference>
<organism evidence="13 14">
    <name type="scientific">Dethiosulfatarculus sandiegensis</name>
    <dbReference type="NCBI Taxonomy" id="1429043"/>
    <lineage>
        <taxon>Bacteria</taxon>
        <taxon>Pseudomonadati</taxon>
        <taxon>Thermodesulfobacteriota</taxon>
        <taxon>Desulfarculia</taxon>
        <taxon>Desulfarculales</taxon>
        <taxon>Desulfarculaceae</taxon>
        <taxon>Dethiosulfatarculus</taxon>
    </lineage>
</organism>